<evidence type="ECO:0000313" key="2">
    <source>
        <dbReference type="Proteomes" id="UP000177701"/>
    </source>
</evidence>
<reference evidence="1 2" key="1">
    <citation type="journal article" date="2016" name="Nat. Commun.">
        <title>Thousands of microbial genomes shed light on interconnected biogeochemical processes in an aquifer system.</title>
        <authorList>
            <person name="Anantharaman K."/>
            <person name="Brown C.T."/>
            <person name="Hug L.A."/>
            <person name="Sharon I."/>
            <person name="Castelle C.J."/>
            <person name="Probst A.J."/>
            <person name="Thomas B.C."/>
            <person name="Singh A."/>
            <person name="Wilkins M.J."/>
            <person name="Karaoz U."/>
            <person name="Brodie E.L."/>
            <person name="Williams K.H."/>
            <person name="Hubbard S.S."/>
            <person name="Banfield J.F."/>
        </authorList>
    </citation>
    <scope>NUCLEOTIDE SEQUENCE [LARGE SCALE GENOMIC DNA]</scope>
</reference>
<dbReference type="Proteomes" id="UP000177701">
    <property type="component" value="Unassembled WGS sequence"/>
</dbReference>
<comment type="caution">
    <text evidence="1">The sequence shown here is derived from an EMBL/GenBank/DDBJ whole genome shotgun (WGS) entry which is preliminary data.</text>
</comment>
<name>A0A1F5A5F1_9BACT</name>
<organism evidence="1 2">
    <name type="scientific">Candidatus Sediminicultor quintus</name>
    <dbReference type="NCBI Taxonomy" id="1797291"/>
    <lineage>
        <taxon>Bacteria</taxon>
        <taxon>Pseudomonadati</taxon>
        <taxon>Atribacterota</taxon>
        <taxon>Candidatus Phoenicimicrobiia</taxon>
        <taxon>Candidatus Pheonicimicrobiales</taxon>
        <taxon>Candidatus Phoenicimicrobiaceae</taxon>
        <taxon>Candidatus Sediminicultor</taxon>
    </lineage>
</organism>
<protein>
    <submittedName>
        <fullName evidence="1">Uncharacterized protein</fullName>
    </submittedName>
</protein>
<gene>
    <name evidence="1" type="ORF">A2V47_00710</name>
</gene>
<sequence length="95" mass="11441">MSKQLHKNFTDDQVKSLFKKYSKGEIKLNYVLQILRIKRSRFFELLAKYRKDPDNFSIQYERKTINRKTNPDIEKNILKELKTNLKSDSGIEIIF</sequence>
<accession>A0A1F5A5F1</accession>
<dbReference type="AlphaFoldDB" id="A0A1F5A5F1"/>
<proteinExistence type="predicted"/>
<dbReference type="EMBL" id="MEYH01000100">
    <property type="protein sequence ID" value="OGD13791.1"/>
    <property type="molecule type" value="Genomic_DNA"/>
</dbReference>
<evidence type="ECO:0000313" key="1">
    <source>
        <dbReference type="EMBL" id="OGD13791.1"/>
    </source>
</evidence>